<evidence type="ECO:0000256" key="3">
    <source>
        <dbReference type="ARBA" id="ARBA00022692"/>
    </source>
</evidence>
<evidence type="ECO:0000256" key="2">
    <source>
        <dbReference type="ARBA" id="ARBA00008538"/>
    </source>
</evidence>
<comment type="caution">
    <text evidence="10">The sequence shown here is derived from an EMBL/GenBank/DDBJ whole genome shotgun (WGS) entry which is preliminary data.</text>
</comment>
<comment type="subcellular location">
    <subcellularLocation>
        <location evidence="1">Endoplasmic reticulum membrane</location>
    </subcellularLocation>
</comment>
<feature type="compositionally biased region" description="Acidic residues" evidence="7">
    <location>
        <begin position="515"/>
        <end position="543"/>
    </location>
</feature>
<evidence type="ECO:0000256" key="5">
    <source>
        <dbReference type="ARBA" id="ARBA00022989"/>
    </source>
</evidence>
<evidence type="ECO:0000256" key="1">
    <source>
        <dbReference type="ARBA" id="ARBA00004586"/>
    </source>
</evidence>
<feature type="transmembrane region" description="Helical" evidence="8">
    <location>
        <begin position="169"/>
        <end position="189"/>
    </location>
</feature>
<dbReference type="Pfam" id="PF15361">
    <property type="entry name" value="RIC3"/>
    <property type="match status" value="1"/>
</dbReference>
<evidence type="ECO:0000313" key="11">
    <source>
        <dbReference type="Proteomes" id="UP001151699"/>
    </source>
</evidence>
<evidence type="ECO:0000259" key="9">
    <source>
        <dbReference type="Pfam" id="PF15361"/>
    </source>
</evidence>
<dbReference type="GO" id="GO:0034394">
    <property type="term" value="P:protein localization to cell surface"/>
    <property type="evidence" value="ECO:0007669"/>
    <property type="project" value="TreeGrafter"/>
</dbReference>
<dbReference type="GO" id="GO:0005789">
    <property type="term" value="C:endoplasmic reticulum membrane"/>
    <property type="evidence" value="ECO:0007669"/>
    <property type="project" value="UniProtKB-SubCell"/>
</dbReference>
<dbReference type="OrthoDB" id="10070774at2759"/>
<dbReference type="EMBL" id="WJQU01000004">
    <property type="protein sequence ID" value="KAJ6636731.1"/>
    <property type="molecule type" value="Genomic_DNA"/>
</dbReference>
<keyword evidence="3 8" id="KW-0812">Transmembrane</keyword>
<dbReference type="PANTHER" id="PTHR21723">
    <property type="entry name" value="RESISTANCE TO INHIBITORS OF CHOLINESTERASE PROTEIN 3 RIC3"/>
    <property type="match status" value="1"/>
</dbReference>
<feature type="domain" description="Resistance to inhibitors of cholinesterase protein 3 N-terminal" evidence="9">
    <location>
        <begin position="22"/>
        <end position="293"/>
    </location>
</feature>
<evidence type="ECO:0000256" key="4">
    <source>
        <dbReference type="ARBA" id="ARBA00022824"/>
    </source>
</evidence>
<dbReference type="GO" id="GO:0043025">
    <property type="term" value="C:neuronal cell body"/>
    <property type="evidence" value="ECO:0007669"/>
    <property type="project" value="TreeGrafter"/>
</dbReference>
<reference evidence="10" key="1">
    <citation type="submission" date="2022-07" db="EMBL/GenBank/DDBJ databases">
        <authorList>
            <person name="Trinca V."/>
            <person name="Uliana J.V.C."/>
            <person name="Torres T.T."/>
            <person name="Ward R.J."/>
            <person name="Monesi N."/>
        </authorList>
    </citation>
    <scope>NUCLEOTIDE SEQUENCE</scope>
    <source>
        <strain evidence="10">HSMRA1968</strain>
        <tissue evidence="10">Whole embryos</tissue>
    </source>
</reference>
<evidence type="ECO:0000256" key="6">
    <source>
        <dbReference type="ARBA" id="ARBA00023136"/>
    </source>
</evidence>
<dbReference type="GO" id="GO:0043005">
    <property type="term" value="C:neuron projection"/>
    <property type="evidence" value="ECO:0007669"/>
    <property type="project" value="TreeGrafter"/>
</dbReference>
<evidence type="ECO:0000256" key="7">
    <source>
        <dbReference type="SAM" id="MobiDB-lite"/>
    </source>
</evidence>
<feature type="region of interest" description="Disordered" evidence="7">
    <location>
        <begin position="471"/>
        <end position="543"/>
    </location>
</feature>
<comment type="similarity">
    <text evidence="2">Belongs to the ric-3 family.</text>
</comment>
<dbReference type="AlphaFoldDB" id="A0A9Q0RY49"/>
<dbReference type="InterPro" id="IPR026160">
    <property type="entry name" value="Ric3"/>
</dbReference>
<accession>A0A9Q0RY49</accession>
<feature type="compositionally biased region" description="Acidic residues" evidence="7">
    <location>
        <begin position="471"/>
        <end position="484"/>
    </location>
</feature>
<evidence type="ECO:0000313" key="10">
    <source>
        <dbReference type="EMBL" id="KAJ6636731.1"/>
    </source>
</evidence>
<dbReference type="PANTHER" id="PTHR21723:SF3">
    <property type="entry name" value="PROTEIN RIC-3"/>
    <property type="match status" value="1"/>
</dbReference>
<dbReference type="GO" id="GO:0007271">
    <property type="term" value="P:synaptic transmission, cholinergic"/>
    <property type="evidence" value="ECO:0007669"/>
    <property type="project" value="TreeGrafter"/>
</dbReference>
<organism evidence="10 11">
    <name type="scientific">Pseudolycoriella hygida</name>
    <dbReference type="NCBI Taxonomy" id="35572"/>
    <lineage>
        <taxon>Eukaryota</taxon>
        <taxon>Metazoa</taxon>
        <taxon>Ecdysozoa</taxon>
        <taxon>Arthropoda</taxon>
        <taxon>Hexapoda</taxon>
        <taxon>Insecta</taxon>
        <taxon>Pterygota</taxon>
        <taxon>Neoptera</taxon>
        <taxon>Endopterygota</taxon>
        <taxon>Diptera</taxon>
        <taxon>Nematocera</taxon>
        <taxon>Sciaroidea</taxon>
        <taxon>Sciaridae</taxon>
        <taxon>Pseudolycoriella</taxon>
    </lineage>
</organism>
<feature type="compositionally biased region" description="Basic and acidic residues" evidence="7">
    <location>
        <begin position="485"/>
        <end position="501"/>
    </location>
</feature>
<dbReference type="GO" id="GO:0045202">
    <property type="term" value="C:synapse"/>
    <property type="evidence" value="ECO:0007669"/>
    <property type="project" value="GOC"/>
</dbReference>
<name>A0A9Q0RY49_9DIPT</name>
<evidence type="ECO:0000256" key="8">
    <source>
        <dbReference type="SAM" id="Phobius"/>
    </source>
</evidence>
<dbReference type="InterPro" id="IPR032763">
    <property type="entry name" value="RIC3_N"/>
</dbReference>
<gene>
    <name evidence="10" type="ORF">Bhyg_15325</name>
</gene>
<keyword evidence="5 8" id="KW-1133">Transmembrane helix</keyword>
<keyword evidence="6 8" id="KW-0472">Membrane</keyword>
<feature type="transmembrane region" description="Helical" evidence="8">
    <location>
        <begin position="16"/>
        <end position="37"/>
    </location>
</feature>
<protein>
    <recommendedName>
        <fullName evidence="9">Resistance to inhibitors of cholinesterase protein 3 N-terminal domain-containing protein</fullName>
    </recommendedName>
</protein>
<keyword evidence="11" id="KW-1185">Reference proteome</keyword>
<proteinExistence type="inferred from homology"/>
<keyword evidence="4" id="KW-0256">Endoplasmic reticulum</keyword>
<sequence length="543" mass="60382">MATTTQQTGLGTKKSVFVLITVVGCIAILWPKILYFAMFGGQTNNKAYVKDHRGGTGCCDVVLDQEISANVSDAIAHPAFRKRLNLITGEMSLRQERPPHLRPDGIHPAMRERGRAIPVTSTVPILTEDKPIPLSAPRIVEGRPGPIPGMRPPLGAGANHQANHKGNSLGLLMPLYTVGIIAFFVYTVMKLVMKKPLNGTPYAEAIKSNPEFQEKVFGQEKSVYKKVDGSLTNLGWHANGNSRNAVDLYAANLHRAPNESELEFQMRETEQLLEISLLKKKLLETEQAMSRIIADMSSISKGQDITDACGNGNLNASNGNVKVPPEEPAHTLQEDEEVIQQLNKKIKHLENGSAKSNDLKPKDVYNDKSVKVANNEEPNAEPQSIFLEGSLPHDSQILVADSETKTETVFDNELDECKEEPAVVICSKMTLSLINMDPMDKNGSNAEVEADNAEMEGEDVEEIEEIEEIEDEEVEEYEIEEELENVDKKEEVQVQHKKENAKTNGKMSEGNKSEEEVEEEEEEVEEEEEIEEEEVEVEEEEEV</sequence>
<dbReference type="Proteomes" id="UP001151699">
    <property type="component" value="Chromosome C"/>
</dbReference>